<keyword evidence="7 14" id="KW-0378">Hydrolase</keyword>
<dbReference type="Pfam" id="PF11941">
    <property type="entry name" value="DUF3459"/>
    <property type="match status" value="1"/>
</dbReference>
<keyword evidence="9 14" id="KW-0326">Glycosidase</keyword>
<feature type="binding site" evidence="16">
    <location>
        <begin position="385"/>
        <end position="390"/>
    </location>
    <ligand>
        <name>substrate</name>
    </ligand>
</feature>
<dbReference type="AlphaFoldDB" id="A0A4Q7NF64"/>
<feature type="binding site" evidence="16">
    <location>
        <begin position="260"/>
        <end position="265"/>
    </location>
    <ligand>
        <name>substrate</name>
    </ligand>
</feature>
<dbReference type="Gene3D" id="2.60.40.10">
    <property type="entry name" value="Immunoglobulins"/>
    <property type="match status" value="1"/>
</dbReference>
<keyword evidence="8" id="KW-0119">Carbohydrate metabolism</keyword>
<evidence type="ECO:0000313" key="20">
    <source>
        <dbReference type="Proteomes" id="UP000292445"/>
    </source>
</evidence>
<comment type="caution">
    <text evidence="19">The sequence shown here is derived from an EMBL/GenBank/DDBJ whole genome shotgun (WGS) entry which is preliminary data.</text>
</comment>
<evidence type="ECO:0000256" key="12">
    <source>
        <dbReference type="ARBA" id="ARBA00034013"/>
    </source>
</evidence>
<keyword evidence="6" id="KW-0963">Cytoplasm</keyword>
<evidence type="ECO:0000256" key="2">
    <source>
        <dbReference type="ARBA" id="ARBA00005199"/>
    </source>
</evidence>
<evidence type="ECO:0000256" key="15">
    <source>
        <dbReference type="PIRSR" id="PIRSR006337-1"/>
    </source>
</evidence>
<evidence type="ECO:0000256" key="5">
    <source>
        <dbReference type="ARBA" id="ARBA00015938"/>
    </source>
</evidence>
<evidence type="ECO:0000256" key="6">
    <source>
        <dbReference type="ARBA" id="ARBA00022490"/>
    </source>
</evidence>
<feature type="binding site" evidence="16">
    <location>
        <begin position="314"/>
        <end position="318"/>
    </location>
    <ligand>
        <name>substrate</name>
    </ligand>
</feature>
<dbReference type="CDD" id="cd11325">
    <property type="entry name" value="AmyAc_GTHase"/>
    <property type="match status" value="1"/>
</dbReference>
<dbReference type="PIRSF" id="PIRSF006337">
    <property type="entry name" value="Trehalose_TreZ"/>
    <property type="match status" value="1"/>
</dbReference>
<gene>
    <name evidence="19" type="ORF">EV675_4308</name>
</gene>
<dbReference type="EC" id="3.2.1.141" evidence="4 13"/>
<dbReference type="EMBL" id="SGXC01000002">
    <property type="protein sequence ID" value="RZS81680.1"/>
    <property type="molecule type" value="Genomic_DNA"/>
</dbReference>
<feature type="active site" description="Nucleophile" evidence="15">
    <location>
        <position position="262"/>
    </location>
</feature>
<dbReference type="RefSeq" id="WP_130359618.1">
    <property type="nucleotide sequence ID" value="NZ_SGXC01000002.1"/>
</dbReference>
<dbReference type="InterPro" id="IPR006047">
    <property type="entry name" value="GH13_cat_dom"/>
</dbReference>
<proteinExistence type="inferred from homology"/>
<name>A0A4Q7NF64_9BURK</name>
<dbReference type="Pfam" id="PF00128">
    <property type="entry name" value="Alpha-amylase"/>
    <property type="match status" value="1"/>
</dbReference>
<evidence type="ECO:0000256" key="17">
    <source>
        <dbReference type="PIRSR" id="PIRSR006337-3"/>
    </source>
</evidence>
<dbReference type="InterPro" id="IPR017853">
    <property type="entry name" value="GH"/>
</dbReference>
<feature type="active site" description="Proton donor" evidence="15">
    <location>
        <position position="295"/>
    </location>
</feature>
<evidence type="ECO:0000256" key="10">
    <source>
        <dbReference type="ARBA" id="ARBA00032057"/>
    </source>
</evidence>
<accession>A0A4Q7NF64</accession>
<dbReference type="Gene3D" id="1.10.10.760">
    <property type="entry name" value="E-set domains of sugar-utilizing enzymes"/>
    <property type="match status" value="1"/>
</dbReference>
<comment type="subcellular location">
    <subcellularLocation>
        <location evidence="1 15">Cytoplasm</location>
    </subcellularLocation>
</comment>
<feature type="site" description="Transition state stabilizer" evidence="17">
    <location>
        <position position="386"/>
    </location>
</feature>
<reference evidence="19 20" key="1">
    <citation type="submission" date="2019-02" db="EMBL/GenBank/DDBJ databases">
        <title>Genomic Encyclopedia of Type Strains, Phase IV (KMG-IV): sequencing the most valuable type-strain genomes for metagenomic binning, comparative biology and taxonomic classification.</title>
        <authorList>
            <person name="Goeker M."/>
        </authorList>
    </citation>
    <scope>NUCLEOTIDE SEQUENCE [LARGE SCALE GENOMIC DNA]</scope>
    <source>
        <strain evidence="19 20">K24</strain>
    </source>
</reference>
<evidence type="ECO:0000256" key="16">
    <source>
        <dbReference type="PIRSR" id="PIRSR006337-2"/>
    </source>
</evidence>
<evidence type="ECO:0000256" key="3">
    <source>
        <dbReference type="ARBA" id="ARBA00008061"/>
    </source>
</evidence>
<protein>
    <recommendedName>
        <fullName evidence="5 13">Malto-oligosyltrehalose trehalohydrolase</fullName>
        <shortName evidence="14">MTHase</shortName>
        <ecNumber evidence="4 13">3.2.1.141</ecNumber>
    </recommendedName>
    <alternativeName>
        <fullName evidence="11 14">4-alpha-D-((1-&gt;4)-alpha-D-glucano)trehalose trehalohydrolase</fullName>
    </alternativeName>
    <alternativeName>
        <fullName evidence="10 14">Maltooligosyl trehalose trehalohydrolase</fullName>
    </alternativeName>
</protein>
<dbReference type="Pfam" id="PF02922">
    <property type="entry name" value="CBM_48"/>
    <property type="match status" value="1"/>
</dbReference>
<dbReference type="GO" id="GO:0033942">
    <property type="term" value="F:4-alpha-D-(1-&gt;4)-alpha-D-glucanotrehalose trehalohydrolase activity"/>
    <property type="evidence" value="ECO:0007669"/>
    <property type="project" value="UniProtKB-EC"/>
</dbReference>
<evidence type="ECO:0000256" key="9">
    <source>
        <dbReference type="ARBA" id="ARBA00023295"/>
    </source>
</evidence>
<dbReference type="InterPro" id="IPR022567">
    <property type="entry name" value="DUF3459"/>
</dbReference>
<dbReference type="Proteomes" id="UP000292445">
    <property type="component" value="Unassembled WGS sequence"/>
</dbReference>
<evidence type="ECO:0000256" key="14">
    <source>
        <dbReference type="PIRNR" id="PIRNR006337"/>
    </source>
</evidence>
<evidence type="ECO:0000256" key="11">
    <source>
        <dbReference type="ARBA" id="ARBA00033284"/>
    </source>
</evidence>
<dbReference type="PANTHER" id="PTHR43651:SF11">
    <property type="entry name" value="MALTO-OLIGOSYLTREHALOSE TREHALOHYDROLASE"/>
    <property type="match status" value="1"/>
</dbReference>
<dbReference type="InterPro" id="IPR012768">
    <property type="entry name" value="Trehalose_TreZ"/>
</dbReference>
<dbReference type="InterPro" id="IPR014756">
    <property type="entry name" value="Ig_E-set"/>
</dbReference>
<comment type="pathway">
    <text evidence="2 14">Glycan biosynthesis; trehalose biosynthesis.</text>
</comment>
<dbReference type="Gene3D" id="3.20.20.80">
    <property type="entry name" value="Glycosidases"/>
    <property type="match status" value="1"/>
</dbReference>
<dbReference type="InterPro" id="IPR013783">
    <property type="entry name" value="Ig-like_fold"/>
</dbReference>
<feature type="domain" description="Glycosyl hydrolase family 13 catalytic" evidence="18">
    <location>
        <begin position="94"/>
        <end position="507"/>
    </location>
</feature>
<dbReference type="SUPFAM" id="SSF81296">
    <property type="entry name" value="E set domains"/>
    <property type="match status" value="1"/>
</dbReference>
<dbReference type="InterPro" id="IPR004193">
    <property type="entry name" value="Glyco_hydro_13_N"/>
</dbReference>
<organism evidence="19 20">
    <name type="scientific">Pigmentiphaga kullae</name>
    <dbReference type="NCBI Taxonomy" id="151784"/>
    <lineage>
        <taxon>Bacteria</taxon>
        <taxon>Pseudomonadati</taxon>
        <taxon>Pseudomonadota</taxon>
        <taxon>Betaproteobacteria</taxon>
        <taxon>Burkholderiales</taxon>
        <taxon>Alcaligenaceae</taxon>
        <taxon>Pigmentiphaga</taxon>
    </lineage>
</organism>
<dbReference type="SMART" id="SM00642">
    <property type="entry name" value="Aamy"/>
    <property type="match status" value="1"/>
</dbReference>
<evidence type="ECO:0000256" key="8">
    <source>
        <dbReference type="ARBA" id="ARBA00023277"/>
    </source>
</evidence>
<sequence>MKKAPLAEKFGARLLGTDRTRFRLWAPGQQAVSVELDPGTAQASLVPMSARREGWFEAEVARGAGTRYRYRLADGTSVPDPASRMQDGDVHDASVVVDPAAYRWRNTRWRGRPWSEAVIYELHVGAMGGFDGVRGHLPRLAELGVTAIELMPIADFPGDRNWGYDGVLPYAPDRAYGTPESLKTLIDEAHGLGLMVFLDVVYNHFGPDGNYLHACAPSFFRDDVHTPWGPAIDFRRKPVREFFTGNAAYWLHEYRFDGLRFDAVHAIAEQDWLEEMAHAIRQATDRQRHVHLVIEHDGNAVSLLEHEFDAQWNDDGHHVLHRLLTGENQGYYRDYDDRPAARLARCLAEGFVYQGEASAHRGGRHRGRPSAHLPPTSFVLFLQNHDQIGNRALGERLRTLVGARTQALRAAVALVLLAPQIPLIFMGEEYGVKTPFLYFTCHGPELAGAVREGRRKEFESFPAFADEAARAAIPDPNEASTFEASRHGLFRETGDWYAYYRALLRCRREALMPSLDATRSLWARALGDSGVEARWSLGDGRALAIAANFGDDAVAATTPGATFALLFESRPGLARGLRQGVLDPMCTLAWTEAQIS</sequence>
<dbReference type="InterPro" id="IPR044901">
    <property type="entry name" value="Trehalose_TreZ_E-set_sf"/>
</dbReference>
<comment type="catalytic activity">
    <reaction evidence="12 14">
        <text>hydrolysis of (1-&gt;4)-alpha-D-glucosidic linkage in 4-alpha-D-[(1-&gt;4)-alpha-D-glucanosyl]n trehalose to yield trehalose and (1-&gt;4)-alpha-D-glucan.</text>
        <dbReference type="EC" id="3.2.1.141"/>
    </reaction>
</comment>
<evidence type="ECO:0000313" key="19">
    <source>
        <dbReference type="EMBL" id="RZS81680.1"/>
    </source>
</evidence>
<dbReference type="CDD" id="cd02853">
    <property type="entry name" value="E_set_MTHase_like_N"/>
    <property type="match status" value="1"/>
</dbReference>
<dbReference type="PANTHER" id="PTHR43651">
    <property type="entry name" value="1,4-ALPHA-GLUCAN-BRANCHING ENZYME"/>
    <property type="match status" value="1"/>
</dbReference>
<evidence type="ECO:0000259" key="18">
    <source>
        <dbReference type="SMART" id="SM00642"/>
    </source>
</evidence>
<evidence type="ECO:0000256" key="13">
    <source>
        <dbReference type="NCBIfam" id="TIGR02402"/>
    </source>
</evidence>
<dbReference type="SUPFAM" id="SSF51445">
    <property type="entry name" value="(Trans)glycosidases"/>
    <property type="match status" value="1"/>
</dbReference>
<dbReference type="GO" id="GO:0005992">
    <property type="term" value="P:trehalose biosynthetic process"/>
    <property type="evidence" value="ECO:0007669"/>
    <property type="project" value="UniProtKB-UniRule"/>
</dbReference>
<evidence type="ECO:0000256" key="1">
    <source>
        <dbReference type="ARBA" id="ARBA00004496"/>
    </source>
</evidence>
<dbReference type="NCBIfam" id="TIGR02402">
    <property type="entry name" value="trehalose_TreZ"/>
    <property type="match status" value="1"/>
</dbReference>
<keyword evidence="20" id="KW-1185">Reference proteome</keyword>
<dbReference type="UniPathway" id="UPA00299"/>
<comment type="similarity">
    <text evidence="3 14">Belongs to the glycosyl hydrolase 13 family.</text>
</comment>
<dbReference type="GO" id="GO:0005737">
    <property type="term" value="C:cytoplasm"/>
    <property type="evidence" value="ECO:0007669"/>
    <property type="project" value="UniProtKB-SubCell"/>
</dbReference>
<evidence type="ECO:0000256" key="7">
    <source>
        <dbReference type="ARBA" id="ARBA00022801"/>
    </source>
</evidence>
<evidence type="ECO:0000256" key="4">
    <source>
        <dbReference type="ARBA" id="ARBA00012268"/>
    </source>
</evidence>
<dbReference type="OrthoDB" id="9800174at2"/>